<feature type="transmembrane region" description="Helical" evidence="1">
    <location>
        <begin position="86"/>
        <end position="108"/>
    </location>
</feature>
<evidence type="ECO:0000313" key="3">
    <source>
        <dbReference type="EMBL" id="OIQ81542.1"/>
    </source>
</evidence>
<reference evidence="3" key="1">
    <citation type="submission" date="2016-10" db="EMBL/GenBank/DDBJ databases">
        <title>Sequence of Gallionella enrichment culture.</title>
        <authorList>
            <person name="Poehlein A."/>
            <person name="Muehling M."/>
            <person name="Daniel R."/>
        </authorList>
    </citation>
    <scope>NUCLEOTIDE SEQUENCE</scope>
</reference>
<sequence>MNFDVRTKWVFVRALAAFIAIMLCIRLLDLPLAAWVARYMGSHAPHLGTSDIPDLLLVSVVMLTALSWMGYFYLVRLGILDRRTLFCQVTGTVLPLSFGIKTVLKWAFGRTETRVWLSDPSLYGFHWFAGMKGFQGFPSGHMLVFTPLFLALWHFYPRYRLYYGVIWSGLGIALLVTEYHFLGDVVAGAGVGVLAYLVVRRTVG</sequence>
<dbReference type="Gene3D" id="1.20.144.10">
    <property type="entry name" value="Phosphatidic acid phosphatase type 2/haloperoxidase"/>
    <property type="match status" value="1"/>
</dbReference>
<protein>
    <submittedName>
        <fullName evidence="3">PAP2 superfamily protein</fullName>
    </submittedName>
</protein>
<dbReference type="AlphaFoldDB" id="A0A1J5QD39"/>
<accession>A0A1J5QD39</accession>
<keyword evidence="1" id="KW-1133">Transmembrane helix</keyword>
<feature type="transmembrane region" description="Helical" evidence="1">
    <location>
        <begin position="12"/>
        <end position="35"/>
    </location>
</feature>
<name>A0A1J5QD39_9ZZZZ</name>
<feature type="transmembrane region" description="Helical" evidence="1">
    <location>
        <begin position="128"/>
        <end position="152"/>
    </location>
</feature>
<dbReference type="Pfam" id="PF01569">
    <property type="entry name" value="PAP2"/>
    <property type="match status" value="1"/>
</dbReference>
<organism evidence="3">
    <name type="scientific">mine drainage metagenome</name>
    <dbReference type="NCBI Taxonomy" id="410659"/>
    <lineage>
        <taxon>unclassified sequences</taxon>
        <taxon>metagenomes</taxon>
        <taxon>ecological metagenomes</taxon>
    </lineage>
</organism>
<evidence type="ECO:0000256" key="1">
    <source>
        <dbReference type="SAM" id="Phobius"/>
    </source>
</evidence>
<keyword evidence="1" id="KW-0472">Membrane</keyword>
<dbReference type="EMBL" id="MLJW01000911">
    <property type="protein sequence ID" value="OIQ81542.1"/>
    <property type="molecule type" value="Genomic_DNA"/>
</dbReference>
<comment type="caution">
    <text evidence="3">The sequence shown here is derived from an EMBL/GenBank/DDBJ whole genome shotgun (WGS) entry which is preliminary data.</text>
</comment>
<gene>
    <name evidence="3" type="ORF">GALL_366850</name>
</gene>
<feature type="transmembrane region" description="Helical" evidence="1">
    <location>
        <begin position="55"/>
        <end position="74"/>
    </location>
</feature>
<dbReference type="InterPro" id="IPR036938">
    <property type="entry name" value="PAP2/HPO_sf"/>
</dbReference>
<keyword evidence="1" id="KW-0812">Transmembrane</keyword>
<proteinExistence type="predicted"/>
<evidence type="ECO:0000259" key="2">
    <source>
        <dbReference type="Pfam" id="PF01569"/>
    </source>
</evidence>
<feature type="domain" description="Phosphatidic acid phosphatase type 2/haloperoxidase" evidence="2">
    <location>
        <begin position="94"/>
        <end position="202"/>
    </location>
</feature>
<dbReference type="SUPFAM" id="SSF48317">
    <property type="entry name" value="Acid phosphatase/Vanadium-dependent haloperoxidase"/>
    <property type="match status" value="1"/>
</dbReference>
<dbReference type="InterPro" id="IPR000326">
    <property type="entry name" value="PAP2/HPO"/>
</dbReference>
<feature type="transmembrane region" description="Helical" evidence="1">
    <location>
        <begin position="159"/>
        <end position="176"/>
    </location>
</feature>